<dbReference type="Pfam" id="PF00633">
    <property type="entry name" value="HHH"/>
    <property type="match status" value="1"/>
</dbReference>
<evidence type="ECO:0000313" key="15">
    <source>
        <dbReference type="Proteomes" id="UP001499978"/>
    </source>
</evidence>
<dbReference type="InterPro" id="IPR023170">
    <property type="entry name" value="HhH_base_excis_C"/>
</dbReference>
<accession>A0ABN3NCT4</accession>
<keyword evidence="15" id="KW-1185">Reference proteome</keyword>
<dbReference type="Pfam" id="PF00730">
    <property type="entry name" value="HhH-GPD"/>
    <property type="match status" value="1"/>
</dbReference>
<dbReference type="InterPro" id="IPR003265">
    <property type="entry name" value="HhH-GPD_domain"/>
</dbReference>
<dbReference type="EC" id="3.2.2.31" evidence="4"/>
<feature type="domain" description="HhH-GPD" evidence="13">
    <location>
        <begin position="43"/>
        <end position="195"/>
    </location>
</feature>
<evidence type="ECO:0000313" key="14">
    <source>
        <dbReference type="EMBL" id="GAA2519064.1"/>
    </source>
</evidence>
<dbReference type="EMBL" id="BAAARY010000005">
    <property type="protein sequence ID" value="GAA2519064.1"/>
    <property type="molecule type" value="Genomic_DNA"/>
</dbReference>
<dbReference type="InterPro" id="IPR011257">
    <property type="entry name" value="DNA_glycosylase"/>
</dbReference>
<comment type="cofactor">
    <cofactor evidence="2">
        <name>[4Fe-4S] cluster</name>
        <dbReference type="ChEBI" id="CHEBI:49883"/>
    </cofactor>
</comment>
<evidence type="ECO:0000256" key="4">
    <source>
        <dbReference type="ARBA" id="ARBA00012045"/>
    </source>
</evidence>
<evidence type="ECO:0000256" key="1">
    <source>
        <dbReference type="ARBA" id="ARBA00000843"/>
    </source>
</evidence>
<comment type="catalytic activity">
    <reaction evidence="1">
        <text>Hydrolyzes free adenine bases from 7,8-dihydro-8-oxoguanine:adenine mismatched double-stranded DNA, leaving an apurinic site.</text>
        <dbReference type="EC" id="3.2.2.31"/>
    </reaction>
</comment>
<evidence type="ECO:0000259" key="13">
    <source>
        <dbReference type="SMART" id="SM00478"/>
    </source>
</evidence>
<evidence type="ECO:0000256" key="9">
    <source>
        <dbReference type="ARBA" id="ARBA00023004"/>
    </source>
</evidence>
<name>A0ABN3NCT4_9ACTN</name>
<evidence type="ECO:0000256" key="11">
    <source>
        <dbReference type="ARBA" id="ARBA00023204"/>
    </source>
</evidence>
<evidence type="ECO:0000256" key="10">
    <source>
        <dbReference type="ARBA" id="ARBA00023014"/>
    </source>
</evidence>
<dbReference type="Pfam" id="PF10576">
    <property type="entry name" value="EndIII_4Fe-2S"/>
    <property type="match status" value="1"/>
</dbReference>
<keyword evidence="7" id="KW-0227">DNA damage</keyword>
<dbReference type="Proteomes" id="UP001499978">
    <property type="component" value="Unassembled WGS sequence"/>
</dbReference>
<dbReference type="PANTHER" id="PTHR42944">
    <property type="entry name" value="ADENINE DNA GLYCOSYLASE"/>
    <property type="match status" value="1"/>
</dbReference>
<dbReference type="InterPro" id="IPR000445">
    <property type="entry name" value="HhH_motif"/>
</dbReference>
<evidence type="ECO:0000256" key="7">
    <source>
        <dbReference type="ARBA" id="ARBA00022763"/>
    </source>
</evidence>
<gene>
    <name evidence="14" type="ORF">GCM10010201_15170</name>
</gene>
<comment type="caution">
    <text evidence="14">The sequence shown here is derived from an EMBL/GenBank/DDBJ whole genome shotgun (WGS) entry which is preliminary data.</text>
</comment>
<organism evidence="14 15">
    <name type="scientific">Pilimelia columellifera subsp. columellifera</name>
    <dbReference type="NCBI Taxonomy" id="706583"/>
    <lineage>
        <taxon>Bacteria</taxon>
        <taxon>Bacillati</taxon>
        <taxon>Actinomycetota</taxon>
        <taxon>Actinomycetes</taxon>
        <taxon>Micromonosporales</taxon>
        <taxon>Micromonosporaceae</taxon>
        <taxon>Pilimelia</taxon>
    </lineage>
</organism>
<dbReference type="InterPro" id="IPR044298">
    <property type="entry name" value="MIG/MutY"/>
</dbReference>
<dbReference type="Gene3D" id="1.10.340.30">
    <property type="entry name" value="Hypothetical protein, domain 2"/>
    <property type="match status" value="1"/>
</dbReference>
<keyword evidence="9" id="KW-0408">Iron</keyword>
<evidence type="ECO:0000256" key="2">
    <source>
        <dbReference type="ARBA" id="ARBA00001966"/>
    </source>
</evidence>
<dbReference type="SMART" id="SM00478">
    <property type="entry name" value="ENDO3c"/>
    <property type="match status" value="1"/>
</dbReference>
<dbReference type="PANTHER" id="PTHR42944:SF1">
    <property type="entry name" value="ADENINE DNA GLYCOSYLASE"/>
    <property type="match status" value="1"/>
</dbReference>
<dbReference type="RefSeq" id="WP_344170366.1">
    <property type="nucleotide sequence ID" value="NZ_BAAARY010000005.1"/>
</dbReference>
<dbReference type="SUPFAM" id="SSF48150">
    <property type="entry name" value="DNA-glycosylase"/>
    <property type="match status" value="1"/>
</dbReference>
<keyword evidence="12" id="KW-0326">Glycosidase</keyword>
<dbReference type="Gene3D" id="1.10.1670.10">
    <property type="entry name" value="Helix-hairpin-Helix base-excision DNA repair enzymes (C-terminal)"/>
    <property type="match status" value="1"/>
</dbReference>
<keyword evidence="8" id="KW-0378">Hydrolase</keyword>
<evidence type="ECO:0000256" key="5">
    <source>
        <dbReference type="ARBA" id="ARBA00022023"/>
    </source>
</evidence>
<evidence type="ECO:0000256" key="12">
    <source>
        <dbReference type="ARBA" id="ARBA00023295"/>
    </source>
</evidence>
<keyword evidence="10" id="KW-0411">Iron-sulfur</keyword>
<evidence type="ECO:0000256" key="3">
    <source>
        <dbReference type="ARBA" id="ARBA00008343"/>
    </source>
</evidence>
<reference evidence="14 15" key="1">
    <citation type="journal article" date="2019" name="Int. J. Syst. Evol. Microbiol.">
        <title>The Global Catalogue of Microorganisms (GCM) 10K type strain sequencing project: providing services to taxonomists for standard genome sequencing and annotation.</title>
        <authorList>
            <consortium name="The Broad Institute Genomics Platform"/>
            <consortium name="The Broad Institute Genome Sequencing Center for Infectious Disease"/>
            <person name="Wu L."/>
            <person name="Ma J."/>
        </authorList>
    </citation>
    <scope>NUCLEOTIDE SEQUENCE [LARGE SCALE GENOMIC DNA]</scope>
    <source>
        <strain evidence="14 15">JCM 3367</strain>
    </source>
</reference>
<protein>
    <recommendedName>
        <fullName evidence="5">Adenine DNA glycosylase</fullName>
        <ecNumber evidence="4">3.2.2.31</ecNumber>
    </recommendedName>
</protein>
<comment type="similarity">
    <text evidence="3">Belongs to the Nth/MutY family.</text>
</comment>
<keyword evidence="6" id="KW-0479">Metal-binding</keyword>
<dbReference type="CDD" id="cd00056">
    <property type="entry name" value="ENDO3c"/>
    <property type="match status" value="1"/>
</dbReference>
<proteinExistence type="inferred from homology"/>
<sequence>MPAPADASTLAHLAIDWYDRHARDLPWRSPATTAWGVLVSEVMSQQTPVGRVAPIWLEWMERWPSPADLAAEPVAEAIRAWGRLGYPRRAMRLHACATTLVRDHEGQPPRSVPELLALPGVGAYTARAVAAFAYGQREPVVDTNVRRFVARAAAGRADAGAATTPADLAATVALLPEQPSRAARASAAFMEIGALVCTARAPVCGRCPVAARCRWRASGQALPVGPTRKVQRYAGTDRQVRGLLLAVLRDATGPVTGDQLAPVWSDDVQRDRALTSLLDDGLARQVAPGVYALAGD</sequence>
<keyword evidence="11" id="KW-0234">DNA repair</keyword>
<dbReference type="InterPro" id="IPR003651">
    <property type="entry name" value="Endonuclease3_FeS-loop_motif"/>
</dbReference>
<evidence type="ECO:0000256" key="8">
    <source>
        <dbReference type="ARBA" id="ARBA00022801"/>
    </source>
</evidence>
<evidence type="ECO:0000256" key="6">
    <source>
        <dbReference type="ARBA" id="ARBA00022723"/>
    </source>
</evidence>